<proteinExistence type="predicted"/>
<organism evidence="1 2">
    <name type="scientific">Phlebia brevispora</name>
    <dbReference type="NCBI Taxonomy" id="194682"/>
    <lineage>
        <taxon>Eukaryota</taxon>
        <taxon>Fungi</taxon>
        <taxon>Dikarya</taxon>
        <taxon>Basidiomycota</taxon>
        <taxon>Agaricomycotina</taxon>
        <taxon>Agaricomycetes</taxon>
        <taxon>Polyporales</taxon>
        <taxon>Meruliaceae</taxon>
        <taxon>Phlebia</taxon>
    </lineage>
</organism>
<name>A0ACC1SCS9_9APHY</name>
<dbReference type="EMBL" id="JANHOG010001453">
    <property type="protein sequence ID" value="KAJ3536835.1"/>
    <property type="molecule type" value="Genomic_DNA"/>
</dbReference>
<evidence type="ECO:0000313" key="2">
    <source>
        <dbReference type="Proteomes" id="UP001148662"/>
    </source>
</evidence>
<evidence type="ECO:0000313" key="1">
    <source>
        <dbReference type="EMBL" id="KAJ3536835.1"/>
    </source>
</evidence>
<dbReference type="Proteomes" id="UP001148662">
    <property type="component" value="Unassembled WGS sequence"/>
</dbReference>
<keyword evidence="2" id="KW-1185">Reference proteome</keyword>
<accession>A0ACC1SCS9</accession>
<comment type="caution">
    <text evidence="1">The sequence shown here is derived from an EMBL/GenBank/DDBJ whole genome shotgun (WGS) entry which is preliminary data.</text>
</comment>
<protein>
    <submittedName>
        <fullName evidence="1">Uncharacterized protein</fullName>
    </submittedName>
</protein>
<gene>
    <name evidence="1" type="ORF">NM688_g6782</name>
</gene>
<sequence>MASMSSLSELENAIGSVDMIQYATLIQHGIDGSRDDPRSPKDRLFMQQCIEKIRGCHAQLIRTTKELATLGEQWNAHLAVVCLPFEILDQIFFEATGPEDDSPYRPRLTHVCRRWRLIAINIPRLWTCPRLEPRLLRTPDYLNTVLERSRDSPLYIDCTLAPDKPNPRSPAFHTLYPQIMAQYPRIRKLAIYGSHACKYLFDCDRLAPWGALAELKIKNGIPAGNDDLHAQNWPRLKSVTLEEVAFPLWRSLKLVTPGLRSLHVRGRAGAITSAEWSSILRELPGLESLTVDHYKLYQQRTVVPLAPLPKPPASTIIRLLHLRQLKMTLWNLEEMLLLRRLEYPQEAQVELLWQHRGGLEREEAMLLKRALEIIRPRVPDCIPTRCSISTRLTHSDIALYNAANHPFLQLQCDAKEYNGKLVKLCQEIAMAFGHLTTDVLQYNLGQRFMADFPGFFSLPMEVNTLELSRVDVLDAMALYGGGGGNDSQDIPFPHVQHLVVGISDSGPPPNEATRHRMVEGIVELLQARKERSHPIPELSLRQWAREPSLIEELRKAMPDLVVHVG</sequence>
<reference evidence="1" key="1">
    <citation type="submission" date="2022-07" db="EMBL/GenBank/DDBJ databases">
        <title>Genome Sequence of Phlebia brevispora.</title>
        <authorList>
            <person name="Buettner E."/>
        </authorList>
    </citation>
    <scope>NUCLEOTIDE SEQUENCE</scope>
    <source>
        <strain evidence="1">MPL23</strain>
    </source>
</reference>